<dbReference type="PANTHER" id="PTHR13137">
    <property type="entry name" value="DC11 ACN9 HOMOLOG"/>
    <property type="match status" value="1"/>
</dbReference>
<keyword evidence="4 6" id="KW-0496">Mitochondrion</keyword>
<comment type="function">
    <text evidence="6">Plays an essential role in the assembly of succinate dehydrogenase (SDH), an enzyme complex (also referred to as respiratory complex II) that is a component of both the tricarboxylic acid (TCA) cycle and the mitochondrial electron transport chain, and which couples the oxidation of succinate to fumarate with the reduction of ubiquinone (coenzyme Q) to ubiquinol. Promotes maturation of the iron-sulfur protein subunit of the SDH catalytic dimer, protecting it from the deleterious effects of oxidants. May act together with SDHAF1.</text>
</comment>
<dbReference type="Pfam" id="PF13233">
    <property type="entry name" value="Complex1_LYR_2"/>
    <property type="match status" value="1"/>
</dbReference>
<dbReference type="KEGG" id="obi:106869798"/>
<dbReference type="OrthoDB" id="278329at2759"/>
<name>A0A0L8HMD6_OCTBM</name>
<dbReference type="InterPro" id="IPR008381">
    <property type="entry name" value="SDHAF3/Sdh7"/>
</dbReference>
<evidence type="ECO:0000256" key="5">
    <source>
        <dbReference type="ARBA" id="ARBA00023186"/>
    </source>
</evidence>
<dbReference type="GO" id="GO:0005758">
    <property type="term" value="C:mitochondrial intermembrane space"/>
    <property type="evidence" value="ECO:0007669"/>
    <property type="project" value="TreeGrafter"/>
</dbReference>
<comment type="subunit">
    <text evidence="6">Interacts with the iron-sulfur protein subunit within the SDH catalytic dimer.</text>
</comment>
<evidence type="ECO:0000256" key="6">
    <source>
        <dbReference type="RuleBase" id="RU368039"/>
    </source>
</evidence>
<keyword evidence="3" id="KW-0809">Transit peptide</keyword>
<organism evidence="7">
    <name type="scientific">Octopus bimaculoides</name>
    <name type="common">California two-spotted octopus</name>
    <dbReference type="NCBI Taxonomy" id="37653"/>
    <lineage>
        <taxon>Eukaryota</taxon>
        <taxon>Metazoa</taxon>
        <taxon>Spiralia</taxon>
        <taxon>Lophotrochozoa</taxon>
        <taxon>Mollusca</taxon>
        <taxon>Cephalopoda</taxon>
        <taxon>Coleoidea</taxon>
        <taxon>Octopodiformes</taxon>
        <taxon>Octopoda</taxon>
        <taxon>Incirrata</taxon>
        <taxon>Octopodidae</taxon>
        <taxon>Octopus</taxon>
    </lineage>
</organism>
<dbReference type="EMBL" id="KQ417791">
    <property type="protein sequence ID" value="KOF90304.1"/>
    <property type="molecule type" value="Genomic_DNA"/>
</dbReference>
<dbReference type="PANTHER" id="PTHR13137:SF6">
    <property type="entry name" value="SUCCINATE DEHYDROGENASE ASSEMBLY FACTOR 3, MITOCHONDRIAL"/>
    <property type="match status" value="1"/>
</dbReference>
<accession>A0A0L8HMD6</accession>
<dbReference type="CDD" id="cd20270">
    <property type="entry name" value="Complex1_LYR_SDHAF3_LYRM10"/>
    <property type="match status" value="1"/>
</dbReference>
<evidence type="ECO:0000256" key="3">
    <source>
        <dbReference type="ARBA" id="ARBA00022946"/>
    </source>
</evidence>
<evidence type="ECO:0000256" key="2">
    <source>
        <dbReference type="ARBA" id="ARBA00006020"/>
    </source>
</evidence>
<gene>
    <name evidence="7" type="ORF">OCBIM_22011374mg</name>
</gene>
<dbReference type="GO" id="GO:0006105">
    <property type="term" value="P:succinate metabolic process"/>
    <property type="evidence" value="ECO:0007669"/>
    <property type="project" value="TreeGrafter"/>
</dbReference>
<reference evidence="7" key="1">
    <citation type="submission" date="2015-07" db="EMBL/GenBank/DDBJ databases">
        <title>MeaNS - Measles Nucleotide Surveillance Program.</title>
        <authorList>
            <person name="Tran T."/>
            <person name="Druce J."/>
        </authorList>
    </citation>
    <scope>NUCLEOTIDE SEQUENCE</scope>
    <source>
        <strain evidence="7">UCB-OBI-ISO-001</strain>
        <tissue evidence="7">Gonad</tissue>
    </source>
</reference>
<protein>
    <recommendedName>
        <fullName evidence="6">Succinate dehydrogenase assembly factor 3</fullName>
        <shortName evidence="6">SDH assembly factor 3</shortName>
        <shortName evidence="6">SDHAF3</shortName>
    </recommendedName>
</protein>
<comment type="similarity">
    <text evidence="2 6">Belongs to the complex I LYR family. SDHAF3 subfamily.</text>
</comment>
<sequence length="115" mass="13481">MASNPGHVRRVKALYKAILKIHQGLPIHYRAIGDQYVKDEFRHNKTSNTKQADIFMHEWTKYYVTIAKQLSHKNRTGVIGENLSSDFLDCFNSEQLGQLYELFQETQKPLQEKEK</sequence>
<dbReference type="STRING" id="37653.A0A0L8HMD6"/>
<evidence type="ECO:0000256" key="1">
    <source>
        <dbReference type="ARBA" id="ARBA00004305"/>
    </source>
</evidence>
<proteinExistence type="inferred from homology"/>
<dbReference type="AlphaFoldDB" id="A0A0L8HMD6"/>
<dbReference type="OMA" id="WQQTNEN"/>
<keyword evidence="5 6" id="KW-0143">Chaperone</keyword>
<dbReference type="GO" id="GO:0005759">
    <property type="term" value="C:mitochondrial matrix"/>
    <property type="evidence" value="ECO:0007669"/>
    <property type="project" value="UniProtKB-SubCell"/>
</dbReference>
<dbReference type="GO" id="GO:0034553">
    <property type="term" value="P:mitochondrial respiratory chain complex II assembly"/>
    <property type="evidence" value="ECO:0007669"/>
    <property type="project" value="UniProtKB-UniRule"/>
</dbReference>
<evidence type="ECO:0000256" key="4">
    <source>
        <dbReference type="ARBA" id="ARBA00023128"/>
    </source>
</evidence>
<evidence type="ECO:0000313" key="7">
    <source>
        <dbReference type="EMBL" id="KOF90304.1"/>
    </source>
</evidence>
<comment type="subcellular location">
    <subcellularLocation>
        <location evidence="1 6">Mitochondrion matrix</location>
    </subcellularLocation>
</comment>